<dbReference type="eggNOG" id="KOG4132">
    <property type="taxonomic scope" value="Eukaryota"/>
</dbReference>
<dbReference type="CDD" id="cd06578">
    <property type="entry name" value="HemD"/>
    <property type="match status" value="1"/>
</dbReference>
<dbReference type="Gene3D" id="3.40.50.10090">
    <property type="match status" value="2"/>
</dbReference>
<dbReference type="AlphaFoldDB" id="G7DTG8"/>
<proteinExistence type="predicted"/>
<name>G7DTG8_MIXOS</name>
<dbReference type="RefSeq" id="XP_014571418.1">
    <property type="nucleotide sequence ID" value="XM_014715932.1"/>
</dbReference>
<dbReference type="EMBL" id="BABT02000025">
    <property type="protein sequence ID" value="GAA93815.1"/>
    <property type="molecule type" value="Genomic_DNA"/>
</dbReference>
<dbReference type="GO" id="GO:0005829">
    <property type="term" value="C:cytosol"/>
    <property type="evidence" value="ECO:0007669"/>
    <property type="project" value="TreeGrafter"/>
</dbReference>
<dbReference type="PANTHER" id="PTHR12390">
    <property type="entry name" value="UROPORPHYRINOGEN III SYNTHASE"/>
    <property type="match status" value="1"/>
</dbReference>
<dbReference type="InParanoid" id="G7DTG8"/>
<dbReference type="GO" id="GO:0006782">
    <property type="term" value="P:protoporphyrinogen IX biosynthetic process"/>
    <property type="evidence" value="ECO:0007669"/>
    <property type="project" value="UniProtKB-UniPathway"/>
</dbReference>
<evidence type="ECO:0000313" key="3">
    <source>
        <dbReference type="Proteomes" id="UP000009131"/>
    </source>
</evidence>
<dbReference type="HOGENOM" id="CLU_051874_0_1_1"/>
<dbReference type="Pfam" id="PF02602">
    <property type="entry name" value="HEM4"/>
    <property type="match status" value="1"/>
</dbReference>
<dbReference type="Proteomes" id="UP000009131">
    <property type="component" value="Unassembled WGS sequence"/>
</dbReference>
<dbReference type="OrthoDB" id="5595751at2759"/>
<dbReference type="OMA" id="IHGADTG"/>
<dbReference type="InterPro" id="IPR036108">
    <property type="entry name" value="4pyrrol_syn_uPrphyn_synt_sf"/>
</dbReference>
<protein>
    <recommendedName>
        <fullName evidence="1">Tetrapyrrole biosynthesis uroporphyrinogen III synthase domain-containing protein</fullName>
    </recommendedName>
</protein>
<dbReference type="SUPFAM" id="SSF69618">
    <property type="entry name" value="HemD-like"/>
    <property type="match status" value="1"/>
</dbReference>
<dbReference type="GO" id="GO:0004852">
    <property type="term" value="F:uroporphyrinogen-III synthase activity"/>
    <property type="evidence" value="ECO:0007669"/>
    <property type="project" value="InterPro"/>
</dbReference>
<evidence type="ECO:0000259" key="1">
    <source>
        <dbReference type="Pfam" id="PF02602"/>
    </source>
</evidence>
<reference evidence="2 3" key="1">
    <citation type="journal article" date="2011" name="J. Gen. Appl. Microbiol.">
        <title>Draft genome sequencing of the enigmatic basidiomycete Mixia osmundae.</title>
        <authorList>
            <person name="Nishida H."/>
            <person name="Nagatsuka Y."/>
            <person name="Sugiyama J."/>
        </authorList>
    </citation>
    <scope>NUCLEOTIDE SEQUENCE [LARGE SCALE GENOMIC DNA]</scope>
    <source>
        <strain evidence="3">CBS 9802 / IAM 14324 / JCM 22182 / KY 12970</strain>
    </source>
</reference>
<comment type="caution">
    <text evidence="2">The sequence shown here is derived from an EMBL/GenBank/DDBJ whole genome shotgun (WGS) entry which is preliminary data.</text>
</comment>
<sequence length="274" mass="30106">MKVSRVILLKEPRNDEDEDPYMLLFANAGYETRFVAPLCATAVEQTRLQELIAKGPATRFSGVIFTSKRAVSAWNDAASTLPCPPTSRWSEVPFFVVGPSTGEMLASVHCNGRPTRIIGSQRSGTGALLADLIIREHATELKGTERPLLFLTGDKTRDTLPIKLAAADLALEQMQVYQTTDSPRFQDELAAALRELGKDEQTWLAFFSPSGVRAVRATLECSPRTAVDQASLRVAAIGPTTEEALRKTDLFEVHAIADQPEPESLLEAMQRYES</sequence>
<dbReference type="STRING" id="764103.G7DTG8"/>
<feature type="domain" description="Tetrapyrrole biosynthesis uroporphyrinogen III synthase" evidence="1">
    <location>
        <begin position="34"/>
        <end position="267"/>
    </location>
</feature>
<dbReference type="UniPathway" id="UPA00251">
    <property type="reaction ID" value="UER00320"/>
</dbReference>
<dbReference type="GO" id="GO:0006780">
    <property type="term" value="P:uroporphyrinogen III biosynthetic process"/>
    <property type="evidence" value="ECO:0007669"/>
    <property type="project" value="InterPro"/>
</dbReference>
<dbReference type="InterPro" id="IPR039793">
    <property type="entry name" value="UROS/Hem4"/>
</dbReference>
<keyword evidence="3" id="KW-1185">Reference proteome</keyword>
<accession>G7DTG8</accession>
<gene>
    <name evidence="2" type="primary">Mo00461</name>
    <name evidence="2" type="ORF">E5Q_00461</name>
</gene>
<dbReference type="InterPro" id="IPR003754">
    <property type="entry name" value="4pyrrol_synth_uPrphyn_synth"/>
</dbReference>
<organism evidence="2 3">
    <name type="scientific">Mixia osmundae (strain CBS 9802 / IAM 14324 / JCM 22182 / KY 12970)</name>
    <dbReference type="NCBI Taxonomy" id="764103"/>
    <lineage>
        <taxon>Eukaryota</taxon>
        <taxon>Fungi</taxon>
        <taxon>Dikarya</taxon>
        <taxon>Basidiomycota</taxon>
        <taxon>Pucciniomycotina</taxon>
        <taxon>Mixiomycetes</taxon>
        <taxon>Mixiales</taxon>
        <taxon>Mixiaceae</taxon>
        <taxon>Mixia</taxon>
    </lineage>
</organism>
<evidence type="ECO:0000313" key="2">
    <source>
        <dbReference type="EMBL" id="GAA93815.1"/>
    </source>
</evidence>
<reference evidence="2 3" key="2">
    <citation type="journal article" date="2012" name="Open Biol.">
        <title>Characteristics of nucleosomes and linker DNA regions on the genome of the basidiomycete Mixia osmundae revealed by mono- and dinucleosome mapping.</title>
        <authorList>
            <person name="Nishida H."/>
            <person name="Kondo S."/>
            <person name="Matsumoto T."/>
            <person name="Suzuki Y."/>
            <person name="Yoshikawa H."/>
            <person name="Taylor T.D."/>
            <person name="Sugiyama J."/>
        </authorList>
    </citation>
    <scope>NUCLEOTIDE SEQUENCE [LARGE SCALE GENOMIC DNA]</scope>
    <source>
        <strain evidence="3">CBS 9802 / IAM 14324 / JCM 22182 / KY 12970</strain>
    </source>
</reference>
<dbReference type="FunCoup" id="G7DTG8">
    <property type="interactions" value="243"/>
</dbReference>
<dbReference type="PANTHER" id="PTHR12390:SF0">
    <property type="entry name" value="UROPORPHYRINOGEN-III SYNTHASE"/>
    <property type="match status" value="1"/>
</dbReference>